<dbReference type="InterPro" id="IPR043502">
    <property type="entry name" value="DNA/RNA_pol_sf"/>
</dbReference>
<feature type="domain" description="Reverse transcriptase" evidence="2">
    <location>
        <begin position="685"/>
        <end position="947"/>
    </location>
</feature>
<proteinExistence type="predicted"/>
<sequence length="1364" mass="151657">MGLGAKNERQSRWFAHFRQTVQDGMLDITCLQETRVPVNGTAAATELHLLSWGFVADGENQFSLWSPSVGRSGGLAILLRPYSRISSLHAFQMEHWTAHWMAATAILDDREFTIINVYAPVLRSELEKLFQSLEHVILAIGLTLLAGNQFSLWSPSVGRSGGLAILLRPYSRISSLQAFQMEHWTAHWMAATAILDDREFTIINVYAPVLRSEREKLFQSLEHVILAIGLTLLAGNQFSLWSPSVGRSGGLAILLRPYSRISSLQAFQMEHWTAHWMAATAILDDREFTIINVYAPVLRSEREKLFQSLEHVVSSVDSPVFLCGNFNPALRRLLDCGGLTDVLDDDIDDHDSDIDWRVKHHTYFYTMPGGREASCRLDRWYCSAVDGEWVRAIGTSIPGPFSDRNGVSIRAAVPGRTVQVKSRRQLYPPPRYAVREYELVTTDFFQRASGTLEGVIATADTVTEQARATAIWWDDEKAGLRQRYSDAAKDARRKSTTGYRQRLKRLTACLATAIRETPGPGADPSQSVIQARRAVVDCKAKWQKMKRRSLFRSHAHHPARSQNKFYRRVSTKFVDNTVYSLWGPTGLGHHRARDLAQDMREGWRAIMQQTPPDEAIVTDFLDSLPPRDHGPDLSVLSDELTAAEVLTSIRRCKRGKAWGPDSLGNDWYRDNEAYLVPLLTRVFNVCALGGILPGTFGQAVVACIKKSRSAVSPLDYRPISLLNSDYKVFTRIYASRLRPLLPTLVNPLQTGFVPRREMATVLDIFAAAKLCASNDSELHRSLVLLLDFSKAYDSLSRNFLLAVMSRLGFPASFVHLTSALHTGTRSQFIVNGYMSDPLDVGCGIRQGCPLAPLLFIIAVEPLYEILHSTVKIVRIANTSETLEIKVCGYADDTAVYVQSPEEVSVVMRTLMRFGTASGLVIDASKSVAVPLCAGVSIDPTLLHGVKLLQAVESQTKDKHGQEPSSISLGFNHSQGHVSRETLVAYPSRQGVPSRAWMIEAQAGLRVCDGGIAIPHVATELLAMAANAVGKWASFSNGPARVAGDILLARRAGVDVYLTPDKPCTTPKCFTVSDTMWASGAAVVRGVHSVPIDLSKAGCVAATESLLRRHISAAYWEGDTLTFRIDTATVQAIASKAVGEQCIRGTFCHEWLGRVGLDTRQWLINGRGEDVNIPLLRREEQWQTLRDLLTWIWHGDGTIKFELQRSRSPAIRRAVSVLCKAISQSSRGTTVNSEPVRADINKRDFRFHDHLALSRLVQLHTGANWRFNRARYKEAVSGQRVAQGTVERDRAIAVQATNNKDLHDALSQLGWRDIRAVKGAGASTVQTLFRLKANKLNLWNYVHSDRSCPHGECPRDVPISLQHVF</sequence>
<evidence type="ECO:0000313" key="3">
    <source>
        <dbReference type="EMBL" id="CAK7940660.1"/>
    </source>
</evidence>
<feature type="compositionally biased region" description="Polar residues" evidence="1">
    <location>
        <begin position="962"/>
        <end position="972"/>
    </location>
</feature>
<dbReference type="Gene3D" id="3.60.10.10">
    <property type="entry name" value="Endonuclease/exonuclease/phosphatase"/>
    <property type="match status" value="2"/>
</dbReference>
<dbReference type="SUPFAM" id="SSF56219">
    <property type="entry name" value="DNase I-like"/>
    <property type="match status" value="2"/>
</dbReference>
<feature type="region of interest" description="Disordered" evidence="1">
    <location>
        <begin position="953"/>
        <end position="972"/>
    </location>
</feature>
<protein>
    <recommendedName>
        <fullName evidence="2">Reverse transcriptase domain-containing protein</fullName>
    </recommendedName>
</protein>
<gene>
    <name evidence="3" type="ORF">PM001_LOCUS25810</name>
</gene>
<dbReference type="SUPFAM" id="SSF56672">
    <property type="entry name" value="DNA/RNA polymerases"/>
    <property type="match status" value="1"/>
</dbReference>
<comment type="caution">
    <text evidence="3">The sequence shown here is derived from an EMBL/GenBank/DDBJ whole genome shotgun (WGS) entry which is preliminary data.</text>
</comment>
<dbReference type="Proteomes" id="UP001162060">
    <property type="component" value="Unassembled WGS sequence"/>
</dbReference>
<accession>A0AAV1V1I7</accession>
<dbReference type="Pfam" id="PF00078">
    <property type="entry name" value="RVT_1"/>
    <property type="match status" value="1"/>
</dbReference>
<dbReference type="CDD" id="cd01650">
    <property type="entry name" value="RT_nLTR_like"/>
    <property type="match status" value="1"/>
</dbReference>
<dbReference type="PANTHER" id="PTHR19446">
    <property type="entry name" value="REVERSE TRANSCRIPTASES"/>
    <property type="match status" value="1"/>
</dbReference>
<dbReference type="PROSITE" id="PS50878">
    <property type="entry name" value="RT_POL"/>
    <property type="match status" value="1"/>
</dbReference>
<reference evidence="3" key="1">
    <citation type="submission" date="2024-01" db="EMBL/GenBank/DDBJ databases">
        <authorList>
            <person name="Webb A."/>
        </authorList>
    </citation>
    <scope>NUCLEOTIDE SEQUENCE</scope>
    <source>
        <strain evidence="3">Pm1</strain>
    </source>
</reference>
<dbReference type="InterPro" id="IPR036691">
    <property type="entry name" value="Endo/exonu/phosph_ase_sf"/>
</dbReference>
<dbReference type="EMBL" id="CAKLBY020000259">
    <property type="protein sequence ID" value="CAK7940660.1"/>
    <property type="molecule type" value="Genomic_DNA"/>
</dbReference>
<evidence type="ECO:0000259" key="2">
    <source>
        <dbReference type="PROSITE" id="PS50878"/>
    </source>
</evidence>
<dbReference type="InterPro" id="IPR000477">
    <property type="entry name" value="RT_dom"/>
</dbReference>
<organism evidence="3 4">
    <name type="scientific">Peronospora matthiolae</name>
    <dbReference type="NCBI Taxonomy" id="2874970"/>
    <lineage>
        <taxon>Eukaryota</taxon>
        <taxon>Sar</taxon>
        <taxon>Stramenopiles</taxon>
        <taxon>Oomycota</taxon>
        <taxon>Peronosporomycetes</taxon>
        <taxon>Peronosporales</taxon>
        <taxon>Peronosporaceae</taxon>
        <taxon>Peronospora</taxon>
    </lineage>
</organism>
<evidence type="ECO:0000313" key="4">
    <source>
        <dbReference type="Proteomes" id="UP001162060"/>
    </source>
</evidence>
<evidence type="ECO:0000256" key="1">
    <source>
        <dbReference type="SAM" id="MobiDB-lite"/>
    </source>
</evidence>
<name>A0AAV1V1I7_9STRA</name>